<dbReference type="AlphaFoldDB" id="A0A139HX46"/>
<organism evidence="1 2">
    <name type="scientific">Pseudocercospora eumusae</name>
    <dbReference type="NCBI Taxonomy" id="321146"/>
    <lineage>
        <taxon>Eukaryota</taxon>
        <taxon>Fungi</taxon>
        <taxon>Dikarya</taxon>
        <taxon>Ascomycota</taxon>
        <taxon>Pezizomycotina</taxon>
        <taxon>Dothideomycetes</taxon>
        <taxon>Dothideomycetidae</taxon>
        <taxon>Mycosphaerellales</taxon>
        <taxon>Mycosphaerellaceae</taxon>
        <taxon>Pseudocercospora</taxon>
    </lineage>
</organism>
<dbReference type="Proteomes" id="UP000070133">
    <property type="component" value="Unassembled WGS sequence"/>
</dbReference>
<evidence type="ECO:0000313" key="1">
    <source>
        <dbReference type="EMBL" id="KXT07007.1"/>
    </source>
</evidence>
<reference evidence="1 2" key="1">
    <citation type="submission" date="2015-07" db="EMBL/GenBank/DDBJ databases">
        <title>Comparative genomics of the Sigatoka disease complex on banana suggests a link between parallel evolutionary changes in Pseudocercospora fijiensis and Pseudocercospora eumusae and increased virulence on the banana host.</title>
        <authorList>
            <person name="Chang T.-C."/>
            <person name="Salvucci A."/>
            <person name="Crous P.W."/>
            <person name="Stergiopoulos I."/>
        </authorList>
    </citation>
    <scope>NUCLEOTIDE SEQUENCE [LARGE SCALE GENOMIC DNA]</scope>
    <source>
        <strain evidence="1 2">CBS 114824</strain>
    </source>
</reference>
<keyword evidence="2" id="KW-1185">Reference proteome</keyword>
<evidence type="ECO:0000313" key="2">
    <source>
        <dbReference type="Proteomes" id="UP000070133"/>
    </source>
</evidence>
<name>A0A139HX46_9PEZI</name>
<proteinExistence type="predicted"/>
<accession>A0A139HX46</accession>
<comment type="caution">
    <text evidence="1">The sequence shown here is derived from an EMBL/GenBank/DDBJ whole genome shotgun (WGS) entry which is preliminary data.</text>
</comment>
<protein>
    <submittedName>
        <fullName evidence="1">Uncharacterized protein</fullName>
    </submittedName>
</protein>
<gene>
    <name evidence="1" type="ORF">AC578_7147</name>
</gene>
<sequence length="149" mass="16222">MSTLSGRIEQSVDNLSCEGKIAFQRVAEISAQLGLNCEQTLDYELKERKREVLELTGSSCENVFDRNLCHLSLEEEPATASAPVVRALLAARGIVILKPRTPTKSPVSNLIFIQAQEAEKAARAAFKEPKTIFGVVTGTNYGTVLENGI</sequence>
<dbReference type="EMBL" id="LFZN01000004">
    <property type="protein sequence ID" value="KXT07007.1"/>
    <property type="molecule type" value="Genomic_DNA"/>
</dbReference>